<dbReference type="PANTHER" id="PTHR22999:SF23">
    <property type="entry name" value="SORTING NEXIN-16"/>
    <property type="match status" value="1"/>
</dbReference>
<reference evidence="5 6" key="1">
    <citation type="submission" date="2023-05" db="EMBL/GenBank/DDBJ databases">
        <title>A 100% complete, gapless, phased diploid assembly of the Scenedesmus obliquus UTEX 3031 genome.</title>
        <authorList>
            <person name="Biondi T.C."/>
            <person name="Hanschen E.R."/>
            <person name="Kwon T."/>
            <person name="Eng W."/>
            <person name="Kruse C.P.S."/>
            <person name="Koehler S.I."/>
            <person name="Kunde Y."/>
            <person name="Gleasner C.D."/>
            <person name="You Mak K.T."/>
            <person name="Polle J."/>
            <person name="Hovde B.T."/>
            <person name="Starkenburg S.R."/>
        </authorList>
    </citation>
    <scope>NUCLEOTIDE SEQUENCE [LARGE SCALE GENOMIC DNA]</scope>
    <source>
        <strain evidence="5 6">DOE0152z</strain>
    </source>
</reference>
<feature type="region of interest" description="Disordered" evidence="3">
    <location>
        <begin position="1140"/>
        <end position="1169"/>
    </location>
</feature>
<sequence length="1876" mass="193654">MLSLDSKDCIVYKVRVADDRGEWTVTRRYRHFEALHKRLKDAPHYKELPCSLPPKRLLTARDAPFVMKRRDELDCYLQALLCSSFLRSHPELAQFLEQQSELYSMAAAADELQGIKPAADVDVSAHRSRSDDAAALHSWRGVGGGYNPSQQAAGAHAAASQEGRRLQHVQQQEAHGSAPAVDRGVPGTKAPQQGSSSSKSSAGEFSRAVNAQPAGPAATSDCQQWQEDAADWQDCVQDSTGLIVPLYEVVSCAFELQNQGFVRRPVITLVRQLLSLVAGGTINEFLQTKLANGLSEDSISRQLIRLQAQLWPGGVWFARAAAAAAGSVPPKGPPINAEHFLDWTPPADCDEVAEQLRQRLIASTVPSPLLALLGKNAYMKCLGDIHGMMQSKTLMYHLGLTLVETVLVAMFPEINGTQELKSRGHVKSALQELLSGLDTCSRNAVKLRLQLAEYCILKCTTKAQLPALLPFLTKQGFKVLAKNRNDANCISALAALLASCLAKLLHEPSEGSYAVTHRRSGGNVDTAGTLCEVLLFPVIRSTYRDPEQARVAAGSEVLLALLEVLKAYAQQLDHAVEAMRMSLELMVQLLSMGTLAQRVPGVLLPLCTCLDVLGAGAGKDCIKRVLLLCLKGAVAKDVWQVRRDSVQTLAVLAACVMGLAAADEDAEAAGEPERRLLHTTPALRVLVMRKPQAVQVLEDARYDKIAAVRTAAAAALAKFSALPDPPKPAEAAAPAAPGTPSAAGGGGFSGSGRRSGKGSTAKERTRQPGSVLLRQTPGSRSDSAKQRRFARPAVPAGAVLDYGIQVFAPPSPPRRPTPTPASPQLAHSQGDAAREAGADQSPARRQLDFDAAGGKADCGSPHGLQASADAASQTCETCGPAHQTYTVQSPLSGVYAHPFGMAGGVPGSPHSAAGTGPFYPSDALQMMDQNQQQHGLAMLAAGAAGMGAARLDVNHHVHGRVELGIVSGSPLASPLRADAAGAAAFAAAGTEAMLAAAAAAAAAAAGGGPLDSMAGAAPGGAGQQQDEDGSVSVFSVSADGQQARRARQRWQLPSTEHLELATGTPAAAAGAAVQSPAAAHDVAFSDTASPPPYSVSPSRCSFKLADRSCSRQSSRSARDHGSSLEVLRNVGARVQGLLETLSRQTSGGGRGSSAGGAAVDGRSEDGAQEVSLGGAVPAAAAAAGGAAAGYEAASLADLLSSPGSEAGHQQREAQQQQQHEVVASPDTLTESYQLLDSLRLLSEDSRGPRAVETAGQPTETSDAIAEGDLAAAGTAAISTQLAVEPAADALQAAQHSLSSSGGGSPGLAQVEKALLKLQSLRSTLQSLGSSAASSRQQSLRGSRAISATGASSVCSPEASISQLPGVGSGSALANPGFAAAVAPSLEDAASSAALPAEQGDAAATSTREWIKQISQRIQQAGTGDTSTAAQLEAAMASLQAQRADIAAPAAAAAAAVNPGEPAALAGNQMLDASDDTALLLSLALKLDTLANKFRGQHTEAAASPSRLLGGRDAAASPTAITGMGPHSAAGDACSSDSQPEQWTHVRHNDLFVPLPSETAAATAGTGAAAAEQQQGQQLAALRPASPGGWAGEGSTDLALMPGSVDATASPTAQLAAAIDQRQVQDAVLQLVLGIGLQELHSGGLQAAAKVQQACAQLQQRLADYEQQPTAGLAHIGAQLSMQSGREMVQVQQQAAGLGLAAGSWSAHSSTAGHICQLRTYTWSQTLEDRMSSSVSLLMPCSSLERRCSEADAFDHLLGSPRACILEQLKSPSAASGGCGLKLAEQAAPKVPDVATMAKVRGSWHLAAVKKPAAAAVLMDLKVQRVSHGGPEGVKGVASQLITQHQLDDTFYVVDLANVVRLFKNNQPSARLGAAAA</sequence>
<dbReference type="PROSITE" id="PS50195">
    <property type="entry name" value="PX"/>
    <property type="match status" value="1"/>
</dbReference>
<organism evidence="5 6">
    <name type="scientific">Tetradesmus obliquus</name>
    <name type="common">Green alga</name>
    <name type="synonym">Acutodesmus obliquus</name>
    <dbReference type="NCBI Taxonomy" id="3088"/>
    <lineage>
        <taxon>Eukaryota</taxon>
        <taxon>Viridiplantae</taxon>
        <taxon>Chlorophyta</taxon>
        <taxon>core chlorophytes</taxon>
        <taxon>Chlorophyceae</taxon>
        <taxon>CS clade</taxon>
        <taxon>Sphaeropleales</taxon>
        <taxon>Scenedesmaceae</taxon>
        <taxon>Tetradesmus</taxon>
    </lineage>
</organism>
<evidence type="ECO:0000313" key="5">
    <source>
        <dbReference type="EMBL" id="WIA09197.1"/>
    </source>
</evidence>
<dbReference type="Pfam" id="PF00787">
    <property type="entry name" value="PX"/>
    <property type="match status" value="1"/>
</dbReference>
<feature type="compositionally biased region" description="Low complexity" evidence="3">
    <location>
        <begin position="729"/>
        <end position="742"/>
    </location>
</feature>
<dbReference type="SUPFAM" id="SSF64268">
    <property type="entry name" value="PX domain"/>
    <property type="match status" value="1"/>
</dbReference>
<dbReference type="InterPro" id="IPR016024">
    <property type="entry name" value="ARM-type_fold"/>
</dbReference>
<dbReference type="InterPro" id="IPR051837">
    <property type="entry name" value="SortingNexin/PXDomain-PKLike"/>
</dbReference>
<gene>
    <name evidence="5" type="ORF">OEZ85_008607</name>
</gene>
<dbReference type="Proteomes" id="UP001244341">
    <property type="component" value="Chromosome 1b"/>
</dbReference>
<feature type="region of interest" description="Disordered" evidence="3">
    <location>
        <begin position="1200"/>
        <end position="1221"/>
    </location>
</feature>
<feature type="region of interest" description="Disordered" evidence="3">
    <location>
        <begin position="724"/>
        <end position="790"/>
    </location>
</feature>
<evidence type="ECO:0000256" key="2">
    <source>
        <dbReference type="ARBA" id="ARBA00022490"/>
    </source>
</evidence>
<dbReference type="PANTHER" id="PTHR22999">
    <property type="entry name" value="PX SERINE/THREONINE KINASE PXK"/>
    <property type="match status" value="1"/>
</dbReference>
<evidence type="ECO:0000256" key="3">
    <source>
        <dbReference type="SAM" id="MobiDB-lite"/>
    </source>
</evidence>
<keyword evidence="6" id="KW-1185">Reference proteome</keyword>
<feature type="compositionally biased region" description="Pro residues" evidence="3">
    <location>
        <begin position="809"/>
        <end position="821"/>
    </location>
</feature>
<protein>
    <recommendedName>
        <fullName evidence="4">PX domain-containing protein</fullName>
    </recommendedName>
</protein>
<dbReference type="SUPFAM" id="SSF48371">
    <property type="entry name" value="ARM repeat"/>
    <property type="match status" value="1"/>
</dbReference>
<keyword evidence="2" id="KW-0963">Cytoplasm</keyword>
<dbReference type="Gene3D" id="3.30.1520.10">
    <property type="entry name" value="Phox-like domain"/>
    <property type="match status" value="1"/>
</dbReference>
<evidence type="ECO:0000259" key="4">
    <source>
        <dbReference type="PROSITE" id="PS50195"/>
    </source>
</evidence>
<comment type="subcellular location">
    <subcellularLocation>
        <location evidence="1">Cytoplasm</location>
    </subcellularLocation>
</comment>
<feature type="region of interest" description="Disordered" evidence="3">
    <location>
        <begin position="1243"/>
        <end position="1262"/>
    </location>
</feature>
<feature type="region of interest" description="Disordered" evidence="3">
    <location>
        <begin position="805"/>
        <end position="843"/>
    </location>
</feature>
<evidence type="ECO:0000256" key="1">
    <source>
        <dbReference type="ARBA" id="ARBA00004496"/>
    </source>
</evidence>
<evidence type="ECO:0000313" key="6">
    <source>
        <dbReference type="Proteomes" id="UP001244341"/>
    </source>
</evidence>
<dbReference type="EMBL" id="CP126208">
    <property type="protein sequence ID" value="WIA09197.1"/>
    <property type="molecule type" value="Genomic_DNA"/>
</dbReference>
<feature type="compositionally biased region" description="Low complexity" evidence="3">
    <location>
        <begin position="1212"/>
        <end position="1221"/>
    </location>
</feature>
<proteinExistence type="predicted"/>
<dbReference type="InterPro" id="IPR036871">
    <property type="entry name" value="PX_dom_sf"/>
</dbReference>
<name>A0ABY8TL97_TETOB</name>
<dbReference type="InterPro" id="IPR013937">
    <property type="entry name" value="Sorting_nexin_C"/>
</dbReference>
<feature type="region of interest" description="Disordered" evidence="3">
    <location>
        <begin position="139"/>
        <end position="224"/>
    </location>
</feature>
<feature type="domain" description="PX" evidence="4">
    <location>
        <begin position="1"/>
        <end position="103"/>
    </location>
</feature>
<accession>A0ABY8TL97</accession>
<dbReference type="InterPro" id="IPR001683">
    <property type="entry name" value="PX_dom"/>
</dbReference>
<dbReference type="Pfam" id="PF08628">
    <property type="entry name" value="Nexin_C"/>
    <property type="match status" value="1"/>
</dbReference>
<dbReference type="CDD" id="cd06093">
    <property type="entry name" value="PX_domain"/>
    <property type="match status" value="1"/>
</dbReference>